<protein>
    <submittedName>
        <fullName evidence="2">Xaa-Pro aminopeptidase</fullName>
    </submittedName>
</protein>
<dbReference type="STRING" id="662479.C440_03328"/>
<feature type="domain" description="Peptidase M24" evidence="1">
    <location>
        <begin position="136"/>
        <end position="275"/>
    </location>
</feature>
<sequence length="370" mass="40553">MDIDERLASRADRLDTYLETHDVEAVWFARPNSFAWLLGGDNVVDRDAPVGVAAAGYDGDEFHVVTDNIEATRLLHEEVPHEGVRIHRYQWYEGSLASGVASVSPTPAAADFDVPGFNDVDASTVRQPLTESDIEAYRELGRDVASAVERVCRELEPHDTEHEAASGLRVTLHAMGIETPVSLVGGARRAQQYRHYTPTDEQLGDYALVSVTAQRDGLYASCTRTVAFDAPDWLESRHEKTMRVEVEALAATKRVAADGGTAGEVFDAIRDAYDDVDNSDEWLNHHQGGAAGFAGREWFAAPDADDAVHAPMGYAYNPTIEGAKSEDTVLVGTDETEVLTTTGRWPTRTITSDDGSIELERPEILHIETE</sequence>
<gene>
    <name evidence="2" type="ORF">C440_03328</name>
</gene>
<dbReference type="SUPFAM" id="SSF55920">
    <property type="entry name" value="Creatinase/aminopeptidase"/>
    <property type="match status" value="1"/>
</dbReference>
<keyword evidence="2" id="KW-0645">Protease</keyword>
<keyword evidence="2" id="KW-0378">Hydrolase</keyword>
<accession>M0ILN9</accession>
<dbReference type="CDD" id="cd01066">
    <property type="entry name" value="APP_MetAP"/>
    <property type="match status" value="1"/>
</dbReference>
<evidence type="ECO:0000259" key="1">
    <source>
        <dbReference type="Pfam" id="PF00557"/>
    </source>
</evidence>
<name>M0ILN9_9EURY</name>
<dbReference type="AlphaFoldDB" id="M0ILN9"/>
<comment type="caution">
    <text evidence="2">The sequence shown here is derived from an EMBL/GenBank/DDBJ whole genome shotgun (WGS) entry which is preliminary data.</text>
</comment>
<keyword evidence="2" id="KW-0031">Aminopeptidase</keyword>
<dbReference type="Gene3D" id="3.90.230.10">
    <property type="entry name" value="Creatinase/methionine aminopeptidase superfamily"/>
    <property type="match status" value="1"/>
</dbReference>
<dbReference type="PANTHER" id="PTHR46112:SF2">
    <property type="entry name" value="XAA-PRO AMINOPEPTIDASE P-RELATED"/>
    <property type="match status" value="1"/>
</dbReference>
<dbReference type="InterPro" id="IPR036005">
    <property type="entry name" value="Creatinase/aminopeptidase-like"/>
</dbReference>
<dbReference type="InterPro" id="IPR000994">
    <property type="entry name" value="Pept_M24"/>
</dbReference>
<organism evidence="2 3">
    <name type="scientific">Haloferax mucosum ATCC BAA-1512</name>
    <dbReference type="NCBI Taxonomy" id="662479"/>
    <lineage>
        <taxon>Archaea</taxon>
        <taxon>Methanobacteriati</taxon>
        <taxon>Methanobacteriota</taxon>
        <taxon>Stenosarchaea group</taxon>
        <taxon>Halobacteria</taxon>
        <taxon>Halobacteriales</taxon>
        <taxon>Haloferacaceae</taxon>
        <taxon>Haloferax</taxon>
    </lineage>
</organism>
<dbReference type="Proteomes" id="UP000011550">
    <property type="component" value="Unassembled WGS sequence"/>
</dbReference>
<dbReference type="PATRIC" id="fig|662479.7.peg.686"/>
<keyword evidence="3" id="KW-1185">Reference proteome</keyword>
<dbReference type="EMBL" id="AOLN01000006">
    <property type="protein sequence ID" value="ELZ96773.1"/>
    <property type="molecule type" value="Genomic_DNA"/>
</dbReference>
<dbReference type="Pfam" id="PF00557">
    <property type="entry name" value="Peptidase_M24"/>
    <property type="match status" value="1"/>
</dbReference>
<dbReference type="GO" id="GO:0004177">
    <property type="term" value="F:aminopeptidase activity"/>
    <property type="evidence" value="ECO:0007669"/>
    <property type="project" value="UniProtKB-KW"/>
</dbReference>
<dbReference type="PANTHER" id="PTHR46112">
    <property type="entry name" value="AMINOPEPTIDASE"/>
    <property type="match status" value="1"/>
</dbReference>
<reference evidence="2 3" key="1">
    <citation type="journal article" date="2014" name="PLoS Genet.">
        <title>Phylogenetically driven sequencing of extremely halophilic archaea reveals strategies for static and dynamic osmo-response.</title>
        <authorList>
            <person name="Becker E.A."/>
            <person name="Seitzer P.M."/>
            <person name="Tritt A."/>
            <person name="Larsen D."/>
            <person name="Krusor M."/>
            <person name="Yao A.I."/>
            <person name="Wu D."/>
            <person name="Madern D."/>
            <person name="Eisen J.A."/>
            <person name="Darling A.E."/>
            <person name="Facciotti M.T."/>
        </authorList>
    </citation>
    <scope>NUCLEOTIDE SEQUENCE [LARGE SCALE GENOMIC DNA]</scope>
    <source>
        <strain evidence="2 3">ATCC BAA-1512</strain>
    </source>
</reference>
<dbReference type="InterPro" id="IPR050659">
    <property type="entry name" value="Peptidase_M24B"/>
</dbReference>
<evidence type="ECO:0000313" key="3">
    <source>
        <dbReference type="Proteomes" id="UP000011550"/>
    </source>
</evidence>
<evidence type="ECO:0000313" key="2">
    <source>
        <dbReference type="EMBL" id="ELZ96773.1"/>
    </source>
</evidence>
<proteinExistence type="predicted"/>